<dbReference type="PANTHER" id="PTHR43393">
    <property type="entry name" value="CYTOKININ RIBOSIDE 5'-MONOPHOSPHATE PHOSPHORIBOHYDROLASE"/>
    <property type="match status" value="1"/>
</dbReference>
<reference evidence="2" key="1">
    <citation type="submission" date="2016-08" db="EMBL/GenBank/DDBJ databases">
        <authorList>
            <person name="Varghese N."/>
            <person name="Submissions Spin"/>
        </authorList>
    </citation>
    <scope>NUCLEOTIDE SEQUENCE [LARGE SCALE GENOMIC DNA]</scope>
    <source>
        <strain evidence="2">HAMBI 2971</strain>
    </source>
</reference>
<dbReference type="PANTHER" id="PTHR43393:SF3">
    <property type="entry name" value="LYSINE DECARBOXYLASE-LIKE PROTEIN"/>
    <property type="match status" value="1"/>
</dbReference>
<dbReference type="STRING" id="411945.GA0061102_102957"/>
<evidence type="ECO:0000313" key="1">
    <source>
        <dbReference type="EMBL" id="SCB39119.1"/>
    </source>
</evidence>
<evidence type="ECO:0008006" key="3">
    <source>
        <dbReference type="Google" id="ProtNLM"/>
    </source>
</evidence>
<keyword evidence="2" id="KW-1185">Reference proteome</keyword>
<evidence type="ECO:0000313" key="2">
    <source>
        <dbReference type="Proteomes" id="UP000199435"/>
    </source>
</evidence>
<dbReference type="SUPFAM" id="SSF102405">
    <property type="entry name" value="MCP/YpsA-like"/>
    <property type="match status" value="1"/>
</dbReference>
<accession>A0A1C3WGK8</accession>
<sequence length="208" mass="21662">MMKLQWIERDGQLICGERIFDPSGLGWISGAISNHNAENVTPPQALQRLAVRQSLKRVPIGIIGPREATPAQYDLAEQVGAALADHGLQLLCGGKTGVMEAACKGHASKGGLPIGILPDEEWQAANPYVAIPIASGIGPARNAIIARACLALIAIGGGVGTLSEMALGLQFNRLVLAMADAPPVIGASVIATVDEALERIAAHLFKIL</sequence>
<dbReference type="InterPro" id="IPR052341">
    <property type="entry name" value="LOG_family_nucleotidases"/>
</dbReference>
<proteinExistence type="predicted"/>
<dbReference type="NCBIfam" id="TIGR00725">
    <property type="entry name" value="TIGR00725 family protein"/>
    <property type="match status" value="1"/>
</dbReference>
<dbReference type="Proteomes" id="UP000199435">
    <property type="component" value="Unassembled WGS sequence"/>
</dbReference>
<dbReference type="RefSeq" id="WP_092852971.1">
    <property type="nucleotide sequence ID" value="NZ_FMAH01000029.1"/>
</dbReference>
<dbReference type="Gene3D" id="3.40.50.450">
    <property type="match status" value="1"/>
</dbReference>
<organism evidence="1 2">
    <name type="scientific">Rhizobium miluonense</name>
    <dbReference type="NCBI Taxonomy" id="411945"/>
    <lineage>
        <taxon>Bacteria</taxon>
        <taxon>Pseudomonadati</taxon>
        <taxon>Pseudomonadota</taxon>
        <taxon>Alphaproteobacteria</taxon>
        <taxon>Hyphomicrobiales</taxon>
        <taxon>Rhizobiaceae</taxon>
        <taxon>Rhizobium/Agrobacterium group</taxon>
        <taxon>Rhizobium</taxon>
    </lineage>
</organism>
<dbReference type="InterPro" id="IPR005268">
    <property type="entry name" value="CHP00725"/>
</dbReference>
<protein>
    <recommendedName>
        <fullName evidence="3">TIGR00725 family protein</fullName>
    </recommendedName>
</protein>
<dbReference type="GO" id="GO:0005829">
    <property type="term" value="C:cytosol"/>
    <property type="evidence" value="ECO:0007669"/>
    <property type="project" value="TreeGrafter"/>
</dbReference>
<dbReference type="AlphaFoldDB" id="A0A1C3WGK8"/>
<dbReference type="InterPro" id="IPR041164">
    <property type="entry name" value="LDcluster4"/>
</dbReference>
<dbReference type="OrthoDB" id="9794039at2"/>
<dbReference type="EMBL" id="FMAH01000029">
    <property type="protein sequence ID" value="SCB39119.1"/>
    <property type="molecule type" value="Genomic_DNA"/>
</dbReference>
<name>A0A1C3WGK8_9HYPH</name>
<gene>
    <name evidence="1" type="ORF">GA0061102_102957</name>
</gene>
<dbReference type="Pfam" id="PF18306">
    <property type="entry name" value="LDcluster4"/>
    <property type="match status" value="1"/>
</dbReference>